<name>A0A4Z2IEY1_9TELE</name>
<proteinExistence type="predicted"/>
<evidence type="ECO:0000313" key="2">
    <source>
        <dbReference type="EMBL" id="TNN75882.1"/>
    </source>
</evidence>
<evidence type="ECO:0000256" key="1">
    <source>
        <dbReference type="SAM" id="MobiDB-lite"/>
    </source>
</evidence>
<evidence type="ECO:0000313" key="3">
    <source>
        <dbReference type="Proteomes" id="UP000314294"/>
    </source>
</evidence>
<comment type="caution">
    <text evidence="2">The sequence shown here is derived from an EMBL/GenBank/DDBJ whole genome shotgun (WGS) entry which is preliminary data.</text>
</comment>
<reference evidence="2 3" key="1">
    <citation type="submission" date="2019-03" db="EMBL/GenBank/DDBJ databases">
        <title>First draft genome of Liparis tanakae, snailfish: a comprehensive survey of snailfish specific genes.</title>
        <authorList>
            <person name="Kim W."/>
            <person name="Song I."/>
            <person name="Jeong J.-H."/>
            <person name="Kim D."/>
            <person name="Kim S."/>
            <person name="Ryu S."/>
            <person name="Song J.Y."/>
            <person name="Lee S.K."/>
        </authorList>
    </citation>
    <scope>NUCLEOTIDE SEQUENCE [LARGE SCALE GENOMIC DNA]</scope>
    <source>
        <tissue evidence="2">Muscle</tissue>
    </source>
</reference>
<sequence length="126" mass="14124">MARRQKHSRGGGSRGYTNRRGGTKAAVKRLIEWTDGRLSDTRRAGGGVAYYLRIENAEVVGGGDVVFLGVKEALLVVQQLRQHSADRLLVPKVLSFCRQAANTRREKSVSYPLYTASQRRFNHNDH</sequence>
<keyword evidence="3" id="KW-1185">Reference proteome</keyword>
<dbReference type="AlphaFoldDB" id="A0A4Z2IEY1"/>
<organism evidence="2 3">
    <name type="scientific">Liparis tanakae</name>
    <name type="common">Tanaka's snailfish</name>
    <dbReference type="NCBI Taxonomy" id="230148"/>
    <lineage>
        <taxon>Eukaryota</taxon>
        <taxon>Metazoa</taxon>
        <taxon>Chordata</taxon>
        <taxon>Craniata</taxon>
        <taxon>Vertebrata</taxon>
        <taxon>Euteleostomi</taxon>
        <taxon>Actinopterygii</taxon>
        <taxon>Neopterygii</taxon>
        <taxon>Teleostei</taxon>
        <taxon>Neoteleostei</taxon>
        <taxon>Acanthomorphata</taxon>
        <taxon>Eupercaria</taxon>
        <taxon>Perciformes</taxon>
        <taxon>Cottioidei</taxon>
        <taxon>Cottales</taxon>
        <taxon>Liparidae</taxon>
        <taxon>Liparis</taxon>
    </lineage>
</organism>
<gene>
    <name evidence="2" type="ORF">EYF80_013852</name>
</gene>
<dbReference type="Proteomes" id="UP000314294">
    <property type="component" value="Unassembled WGS sequence"/>
</dbReference>
<accession>A0A4Z2IEY1</accession>
<feature type="region of interest" description="Disordered" evidence="1">
    <location>
        <begin position="1"/>
        <end position="23"/>
    </location>
</feature>
<protein>
    <submittedName>
        <fullName evidence="2">Uncharacterized protein</fullName>
    </submittedName>
</protein>
<dbReference type="EMBL" id="SRLO01000098">
    <property type="protein sequence ID" value="TNN75882.1"/>
    <property type="molecule type" value="Genomic_DNA"/>
</dbReference>